<name>A0A413QN04_9FIRM</name>
<reference evidence="1 2" key="1">
    <citation type="submission" date="2018-08" db="EMBL/GenBank/DDBJ databases">
        <title>A genome reference for cultivated species of the human gut microbiota.</title>
        <authorList>
            <person name="Zou Y."/>
            <person name="Xue W."/>
            <person name="Luo G."/>
        </authorList>
    </citation>
    <scope>NUCLEOTIDE SEQUENCE [LARGE SCALE GENOMIC DNA]</scope>
    <source>
        <strain evidence="1 2">AM46-16</strain>
    </source>
</reference>
<organism evidence="1 2">
    <name type="scientific">Dorea formicigenerans</name>
    <dbReference type="NCBI Taxonomy" id="39486"/>
    <lineage>
        <taxon>Bacteria</taxon>
        <taxon>Bacillati</taxon>
        <taxon>Bacillota</taxon>
        <taxon>Clostridia</taxon>
        <taxon>Lachnospirales</taxon>
        <taxon>Lachnospiraceae</taxon>
        <taxon>Dorea</taxon>
    </lineage>
</organism>
<evidence type="ECO:0000313" key="1">
    <source>
        <dbReference type="EMBL" id="RHA01661.1"/>
    </source>
</evidence>
<dbReference type="AlphaFoldDB" id="A0A413QN04"/>
<gene>
    <name evidence="1" type="ORF">DW957_02375</name>
</gene>
<evidence type="ECO:0000313" key="2">
    <source>
        <dbReference type="Proteomes" id="UP000284962"/>
    </source>
</evidence>
<protein>
    <submittedName>
        <fullName evidence="1">Uncharacterized protein</fullName>
    </submittedName>
</protein>
<comment type="caution">
    <text evidence="1">The sequence shown here is derived from an EMBL/GenBank/DDBJ whole genome shotgun (WGS) entry which is preliminary data.</text>
</comment>
<sequence>MKKKSNSKRGEWMKEVEKTIDDLCKLIQKKTENCKESYEVNELTELTKALAELITARAKLE</sequence>
<proteinExistence type="predicted"/>
<accession>A0A413QN04</accession>
<dbReference type="EMBL" id="QSEW01000002">
    <property type="protein sequence ID" value="RHA01661.1"/>
    <property type="molecule type" value="Genomic_DNA"/>
</dbReference>
<dbReference type="Proteomes" id="UP000284962">
    <property type="component" value="Unassembled WGS sequence"/>
</dbReference>